<protein>
    <submittedName>
        <fullName evidence="1">Uncharacterized protein</fullName>
    </submittedName>
</protein>
<evidence type="ECO:0000313" key="2">
    <source>
        <dbReference type="Proteomes" id="UP001305414"/>
    </source>
</evidence>
<comment type="caution">
    <text evidence="1">The sequence shown here is derived from an EMBL/GenBank/DDBJ whole genome shotgun (WGS) entry which is preliminary data.</text>
</comment>
<proteinExistence type="predicted"/>
<accession>A0AAN7UKB9</accession>
<keyword evidence="2" id="KW-1185">Reference proteome</keyword>
<dbReference type="Proteomes" id="UP001305414">
    <property type="component" value="Unassembled WGS sequence"/>
</dbReference>
<dbReference type="AlphaFoldDB" id="A0AAN7UKB9"/>
<organism evidence="1 2">
    <name type="scientific">Xylaria bambusicola</name>
    <dbReference type="NCBI Taxonomy" id="326684"/>
    <lineage>
        <taxon>Eukaryota</taxon>
        <taxon>Fungi</taxon>
        <taxon>Dikarya</taxon>
        <taxon>Ascomycota</taxon>
        <taxon>Pezizomycotina</taxon>
        <taxon>Sordariomycetes</taxon>
        <taxon>Xylariomycetidae</taxon>
        <taxon>Xylariales</taxon>
        <taxon>Xylariaceae</taxon>
        <taxon>Xylaria</taxon>
    </lineage>
</organism>
<sequence length="157" mass="16552">MAATVKFEDMLPMLVPPSSRWAEAFWGSLGETLADEGLVSWVVLGWLSCVDTGNGGMLDSDDVDVPCVSLVCLDRVVLGLSSVNDVVLDDVLVDGGGVVVLEEVEVEGGSSVVDGAGTFMNESETSLLGMDSVVVVFRPGVRGSVSRFSRSSSRHRI</sequence>
<name>A0AAN7UKB9_9PEZI</name>
<evidence type="ECO:0000313" key="1">
    <source>
        <dbReference type="EMBL" id="KAK5626726.1"/>
    </source>
</evidence>
<dbReference type="EMBL" id="JAWHQM010000004">
    <property type="protein sequence ID" value="KAK5626726.1"/>
    <property type="molecule type" value="Genomic_DNA"/>
</dbReference>
<gene>
    <name evidence="1" type="ORF">RRF57_002441</name>
</gene>
<reference evidence="1 2" key="1">
    <citation type="submission" date="2023-10" db="EMBL/GenBank/DDBJ databases">
        <title>Draft genome sequence of Xylaria bambusicola isolate GMP-LS, the root and basal stem rot pathogen of sugarcane in Indonesia.</title>
        <authorList>
            <person name="Selvaraj P."/>
            <person name="Muralishankar V."/>
            <person name="Muruganantham S."/>
            <person name="Sp S."/>
            <person name="Haryani S."/>
            <person name="Lau K.J.X."/>
            <person name="Naqvi N.I."/>
        </authorList>
    </citation>
    <scope>NUCLEOTIDE SEQUENCE [LARGE SCALE GENOMIC DNA]</scope>
    <source>
        <strain evidence="1">GMP-LS</strain>
    </source>
</reference>